<dbReference type="AlphaFoldDB" id="A0A2T2XCV0"/>
<accession>A0A2T2XCV0</accession>
<reference evidence="4 5" key="1">
    <citation type="journal article" date="2014" name="BMC Genomics">
        <title>Comparison of environmental and isolate Sulfobacillus genomes reveals diverse carbon, sulfur, nitrogen, and hydrogen metabolisms.</title>
        <authorList>
            <person name="Justice N.B."/>
            <person name="Norman A."/>
            <person name="Brown C.T."/>
            <person name="Singh A."/>
            <person name="Thomas B.C."/>
            <person name="Banfield J.F."/>
        </authorList>
    </citation>
    <scope>NUCLEOTIDE SEQUENCE [LARGE SCALE GENOMIC DNA]</scope>
    <source>
        <strain evidence="4">AMDSBA4</strain>
    </source>
</reference>
<dbReference type="InterPro" id="IPR029056">
    <property type="entry name" value="Ribokinase-like"/>
</dbReference>
<dbReference type="InterPro" id="IPR002173">
    <property type="entry name" value="Carboh/pur_kinase_PfkB_CS"/>
</dbReference>
<dbReference type="GO" id="GO:0005829">
    <property type="term" value="C:cytosol"/>
    <property type="evidence" value="ECO:0007669"/>
    <property type="project" value="TreeGrafter"/>
</dbReference>
<gene>
    <name evidence="4" type="ORF">C7B46_15090</name>
</gene>
<name>A0A2T2XCV0_9FIRM</name>
<dbReference type="PROSITE" id="PS00584">
    <property type="entry name" value="PFKB_KINASES_2"/>
    <property type="match status" value="1"/>
</dbReference>
<organism evidence="4 5">
    <name type="scientific">Sulfobacillus benefaciens</name>
    <dbReference type="NCBI Taxonomy" id="453960"/>
    <lineage>
        <taxon>Bacteria</taxon>
        <taxon>Bacillati</taxon>
        <taxon>Bacillota</taxon>
        <taxon>Clostridia</taxon>
        <taxon>Eubacteriales</taxon>
        <taxon>Clostridiales Family XVII. Incertae Sedis</taxon>
        <taxon>Sulfobacillus</taxon>
    </lineage>
</organism>
<protein>
    <recommendedName>
        <fullName evidence="3">Carbohydrate kinase PfkB domain-containing protein</fullName>
    </recommendedName>
</protein>
<dbReference type="PANTHER" id="PTHR46566">
    <property type="entry name" value="1-PHOSPHOFRUCTOKINASE-RELATED"/>
    <property type="match status" value="1"/>
</dbReference>
<dbReference type="GO" id="GO:0008443">
    <property type="term" value="F:phosphofructokinase activity"/>
    <property type="evidence" value="ECO:0007669"/>
    <property type="project" value="TreeGrafter"/>
</dbReference>
<feature type="domain" description="Carbohydrate kinase PfkB" evidence="3">
    <location>
        <begin position="5"/>
        <end position="80"/>
    </location>
</feature>
<dbReference type="PANTHER" id="PTHR46566:SF2">
    <property type="entry name" value="ATP-DEPENDENT 6-PHOSPHOFRUCTOKINASE ISOZYME 2"/>
    <property type="match status" value="1"/>
</dbReference>
<sequence length="105" mass="10935">MMGSTFMIVTLGNQGARWCDKGGEVWQAIPPAVTVRNTVGAGDSFLGGLVVALSRGENLRDAVTYGVAVGTSSVTTEAVGDVDRNLVDPLLKLTTVVRSDHDGLC</sequence>
<evidence type="ECO:0000313" key="5">
    <source>
        <dbReference type="Proteomes" id="UP000242972"/>
    </source>
</evidence>
<dbReference type="Pfam" id="PF00294">
    <property type="entry name" value="PfkB"/>
    <property type="match status" value="1"/>
</dbReference>
<dbReference type="Proteomes" id="UP000242972">
    <property type="component" value="Unassembled WGS sequence"/>
</dbReference>
<evidence type="ECO:0000256" key="2">
    <source>
        <dbReference type="ARBA" id="ARBA00022777"/>
    </source>
</evidence>
<dbReference type="SUPFAM" id="SSF53613">
    <property type="entry name" value="Ribokinase-like"/>
    <property type="match status" value="1"/>
</dbReference>
<proteinExistence type="predicted"/>
<dbReference type="EMBL" id="PXYW01000046">
    <property type="protein sequence ID" value="PSR32288.1"/>
    <property type="molecule type" value="Genomic_DNA"/>
</dbReference>
<evidence type="ECO:0000256" key="1">
    <source>
        <dbReference type="ARBA" id="ARBA00022679"/>
    </source>
</evidence>
<dbReference type="InterPro" id="IPR011611">
    <property type="entry name" value="PfkB_dom"/>
</dbReference>
<comment type="caution">
    <text evidence="4">The sequence shown here is derived from an EMBL/GenBank/DDBJ whole genome shotgun (WGS) entry which is preliminary data.</text>
</comment>
<keyword evidence="2" id="KW-0418">Kinase</keyword>
<dbReference type="Gene3D" id="3.40.1190.20">
    <property type="match status" value="1"/>
</dbReference>
<keyword evidence="1" id="KW-0808">Transferase</keyword>
<evidence type="ECO:0000259" key="3">
    <source>
        <dbReference type="Pfam" id="PF00294"/>
    </source>
</evidence>
<evidence type="ECO:0000313" key="4">
    <source>
        <dbReference type="EMBL" id="PSR32288.1"/>
    </source>
</evidence>